<evidence type="ECO:0000259" key="2">
    <source>
        <dbReference type="Pfam" id="PF20432"/>
    </source>
</evidence>
<evidence type="ECO:0000259" key="1">
    <source>
        <dbReference type="Pfam" id="PF09722"/>
    </source>
</evidence>
<name>A0AA88C6M9_9BURK</name>
<reference evidence="3" key="1">
    <citation type="journal article" date="2014" name="Int. J. Syst. Evol. Microbiol.">
        <title>Complete genome sequence of Corynebacterium casei LMG S-19264T (=DSM 44701T), isolated from a smear-ripened cheese.</title>
        <authorList>
            <consortium name="US DOE Joint Genome Institute (JGI-PGF)"/>
            <person name="Walter F."/>
            <person name="Albersmeier A."/>
            <person name="Kalinowski J."/>
            <person name="Ruckert C."/>
        </authorList>
    </citation>
    <scope>NUCLEOTIDE SEQUENCE</scope>
    <source>
        <strain evidence="3">KCTC 12344</strain>
    </source>
</reference>
<dbReference type="Pfam" id="PF20432">
    <property type="entry name" value="Xre-like-HTH"/>
    <property type="match status" value="1"/>
</dbReference>
<feature type="domain" description="Antitoxin Xre-like helix-turn-helix" evidence="2">
    <location>
        <begin position="37"/>
        <end position="94"/>
    </location>
</feature>
<dbReference type="Pfam" id="PF09722">
    <property type="entry name" value="Xre_MbcA_ParS_C"/>
    <property type="match status" value="1"/>
</dbReference>
<evidence type="ECO:0008006" key="5">
    <source>
        <dbReference type="Google" id="ProtNLM"/>
    </source>
</evidence>
<reference evidence="3" key="2">
    <citation type="submission" date="2022-12" db="EMBL/GenBank/DDBJ databases">
        <authorList>
            <person name="Sun Q."/>
            <person name="Kim S."/>
        </authorList>
    </citation>
    <scope>NUCLEOTIDE SEQUENCE</scope>
    <source>
        <strain evidence="3">KCTC 12344</strain>
    </source>
</reference>
<dbReference type="GO" id="GO:0003677">
    <property type="term" value="F:DNA binding"/>
    <property type="evidence" value="ECO:0007669"/>
    <property type="project" value="InterPro"/>
</dbReference>
<organism evidence="3 4">
    <name type="scientific">Pseudoduganella plicata</name>
    <dbReference type="NCBI Taxonomy" id="321984"/>
    <lineage>
        <taxon>Bacteria</taxon>
        <taxon>Pseudomonadati</taxon>
        <taxon>Pseudomonadota</taxon>
        <taxon>Betaproteobacteria</taxon>
        <taxon>Burkholderiales</taxon>
        <taxon>Oxalobacteraceae</taxon>
        <taxon>Telluria group</taxon>
        <taxon>Pseudoduganella</taxon>
    </lineage>
</organism>
<dbReference type="InterPro" id="IPR046847">
    <property type="entry name" value="Xre-like_HTH"/>
</dbReference>
<protein>
    <recommendedName>
        <fullName evidence="5">DUF2384 domain-containing protein</fullName>
    </recommendedName>
</protein>
<dbReference type="InterPro" id="IPR024467">
    <property type="entry name" value="Xre/MbcA/ParS-like_toxin-bd"/>
</dbReference>
<evidence type="ECO:0000313" key="4">
    <source>
        <dbReference type="Proteomes" id="UP000619512"/>
    </source>
</evidence>
<proteinExistence type="predicted"/>
<dbReference type="RefSeq" id="WP_229466658.1">
    <property type="nucleotide sequence ID" value="NZ_BMWW01000001.1"/>
</dbReference>
<feature type="domain" description="Antitoxin Xre/MbcA/ParS-like toxin-binding" evidence="1">
    <location>
        <begin position="117"/>
        <end position="161"/>
    </location>
</feature>
<evidence type="ECO:0000313" key="3">
    <source>
        <dbReference type="EMBL" id="GGY76103.1"/>
    </source>
</evidence>
<comment type="caution">
    <text evidence="3">The sequence shown here is derived from an EMBL/GenBank/DDBJ whole genome shotgun (WGS) entry which is preliminary data.</text>
</comment>
<gene>
    <name evidence="3" type="ORF">GCM10007388_05900</name>
</gene>
<dbReference type="Proteomes" id="UP000619512">
    <property type="component" value="Unassembled WGS sequence"/>
</dbReference>
<dbReference type="AlphaFoldDB" id="A0AA88C6M9"/>
<dbReference type="EMBL" id="BMWW01000001">
    <property type="protein sequence ID" value="GGY76103.1"/>
    <property type="molecule type" value="Genomic_DNA"/>
</dbReference>
<sequence>MGAADKSVAERRRTARQGGDGECASFVRLFQAGPQYRIELIREGVAAREVAELSALLAVSKESLMDALGIPRATLNRKVRENRPLPPDESERVLGVKALIGQVQTMVEQSGNAEGFDTLAWLSRWLNTSVPALGGKTPASYLDTVEGQKYIANLLDMTQSGAYA</sequence>
<accession>A0AA88C6M9</accession>